<keyword evidence="4" id="KW-1185">Reference proteome</keyword>
<evidence type="ECO:0000256" key="1">
    <source>
        <dbReference type="SAM" id="Phobius"/>
    </source>
</evidence>
<name>A0ABV3RS44_9RHOB</name>
<feature type="chain" id="PRO_5047301521" evidence="2">
    <location>
        <begin position="19"/>
        <end position="243"/>
    </location>
</feature>
<proteinExistence type="predicted"/>
<evidence type="ECO:0000256" key="2">
    <source>
        <dbReference type="SAM" id="SignalP"/>
    </source>
</evidence>
<keyword evidence="1" id="KW-0812">Transmembrane</keyword>
<organism evidence="3 4">
    <name type="scientific">Sulfitobacter sediminis</name>
    <dbReference type="NCBI Taxonomy" id="3234186"/>
    <lineage>
        <taxon>Bacteria</taxon>
        <taxon>Pseudomonadati</taxon>
        <taxon>Pseudomonadota</taxon>
        <taxon>Alphaproteobacteria</taxon>
        <taxon>Rhodobacterales</taxon>
        <taxon>Roseobacteraceae</taxon>
        <taxon>Sulfitobacter</taxon>
    </lineage>
</organism>
<feature type="signal peptide" evidence="2">
    <location>
        <begin position="1"/>
        <end position="18"/>
    </location>
</feature>
<dbReference type="Proteomes" id="UP001556098">
    <property type="component" value="Unassembled WGS sequence"/>
</dbReference>
<dbReference type="InterPro" id="IPR022472">
    <property type="entry name" value="VPLPA-CTERM"/>
</dbReference>
<dbReference type="EMBL" id="JBFNXX010000021">
    <property type="protein sequence ID" value="MEW9921805.1"/>
    <property type="molecule type" value="Genomic_DNA"/>
</dbReference>
<dbReference type="RefSeq" id="WP_367879503.1">
    <property type="nucleotide sequence ID" value="NZ_JBFNXX010000021.1"/>
</dbReference>
<evidence type="ECO:0000313" key="3">
    <source>
        <dbReference type="EMBL" id="MEW9921805.1"/>
    </source>
</evidence>
<reference evidence="3 4" key="1">
    <citation type="submission" date="2024-07" db="EMBL/GenBank/DDBJ databases">
        <title>Marimonas sp.nov., isolated from tidal-flat sediment.</title>
        <authorList>
            <person name="Jayan J.N."/>
            <person name="Lee S.S."/>
        </authorList>
    </citation>
    <scope>NUCLEOTIDE SEQUENCE [LARGE SCALE GENOMIC DNA]</scope>
    <source>
        <strain evidence="3 4">MJW-29</strain>
    </source>
</reference>
<sequence>MSRLLCSLAIAFASVAGAAGAVSITIFQESDPVVGTVDYAAYFDAPDFEMVNYQEGGLTITPIASELGTLAGKQSGSYTSGCEFTCTDPWLSRMGEGIYYSTDDGAVITGTSDQTFGGLQLTLGDGRGVLIDGSYLMWVVYEVYNDGALLDSGTFTAASGDTILFSSLLGFDELWIGSDQNYGATSMLELFNDGGTGATALDNIFARDITTPPPSAIPLPASFPLLLAGLVGLGWVARRRKQA</sequence>
<comment type="caution">
    <text evidence="3">The sequence shown here is derived from an EMBL/GenBank/DDBJ whole genome shotgun (WGS) entry which is preliminary data.</text>
</comment>
<dbReference type="NCBIfam" id="TIGR03370">
    <property type="entry name" value="VPLPA-CTERM"/>
    <property type="match status" value="1"/>
</dbReference>
<keyword evidence="1" id="KW-0472">Membrane</keyword>
<protein>
    <submittedName>
        <fullName evidence="3">VPLPA-CTERM sorting domain-containing protein</fullName>
    </submittedName>
</protein>
<gene>
    <name evidence="3" type="ORF">AB2B41_19535</name>
</gene>
<evidence type="ECO:0000313" key="4">
    <source>
        <dbReference type="Proteomes" id="UP001556098"/>
    </source>
</evidence>
<keyword evidence="2" id="KW-0732">Signal</keyword>
<keyword evidence="1" id="KW-1133">Transmembrane helix</keyword>
<feature type="transmembrane region" description="Helical" evidence="1">
    <location>
        <begin position="217"/>
        <end position="237"/>
    </location>
</feature>
<accession>A0ABV3RS44</accession>